<dbReference type="SUPFAM" id="SSF50630">
    <property type="entry name" value="Acid proteases"/>
    <property type="match status" value="1"/>
</dbReference>
<feature type="region of interest" description="Disordered" evidence="1">
    <location>
        <begin position="1"/>
        <end position="33"/>
    </location>
</feature>
<dbReference type="PROSITE" id="PS00141">
    <property type="entry name" value="ASP_PROTEASE"/>
    <property type="match status" value="1"/>
</dbReference>
<evidence type="ECO:0008006" key="4">
    <source>
        <dbReference type="Google" id="ProtNLM"/>
    </source>
</evidence>
<dbReference type="AlphaFoldDB" id="A0A3S0QYK3"/>
<dbReference type="RefSeq" id="WP_126672657.1">
    <property type="nucleotide sequence ID" value="NZ_RYZR01000003.1"/>
</dbReference>
<feature type="compositionally biased region" description="Polar residues" evidence="1">
    <location>
        <begin position="8"/>
        <end position="31"/>
    </location>
</feature>
<dbReference type="Pfam" id="PF13650">
    <property type="entry name" value="Asp_protease_2"/>
    <property type="match status" value="1"/>
</dbReference>
<protein>
    <recommendedName>
        <fullName evidence="4">Peptidase A2 domain-containing protein</fullName>
    </recommendedName>
</protein>
<dbReference type="InterPro" id="IPR034122">
    <property type="entry name" value="Retropepsin-like_bacterial"/>
</dbReference>
<gene>
    <name evidence="2" type="ORF">EKH79_04865</name>
</gene>
<dbReference type="Gene3D" id="2.40.70.10">
    <property type="entry name" value="Acid Proteases"/>
    <property type="match status" value="2"/>
</dbReference>
<organism evidence="2 3">
    <name type="scientific">Dyella dinghuensis</name>
    <dbReference type="NCBI Taxonomy" id="1920169"/>
    <lineage>
        <taxon>Bacteria</taxon>
        <taxon>Pseudomonadati</taxon>
        <taxon>Pseudomonadota</taxon>
        <taxon>Gammaproteobacteria</taxon>
        <taxon>Lysobacterales</taxon>
        <taxon>Rhodanobacteraceae</taxon>
        <taxon>Dyella</taxon>
    </lineage>
</organism>
<proteinExistence type="predicted"/>
<dbReference type="EMBL" id="RYZR01000003">
    <property type="protein sequence ID" value="RUL66030.1"/>
    <property type="molecule type" value="Genomic_DNA"/>
</dbReference>
<dbReference type="Proteomes" id="UP000267077">
    <property type="component" value="Unassembled WGS sequence"/>
</dbReference>
<dbReference type="OrthoDB" id="5935552at2"/>
<accession>A0A3S0QYK3</accession>
<evidence type="ECO:0000313" key="2">
    <source>
        <dbReference type="EMBL" id="RUL66030.1"/>
    </source>
</evidence>
<name>A0A3S0QYK3_9GAMM</name>
<evidence type="ECO:0000256" key="1">
    <source>
        <dbReference type="SAM" id="MobiDB-lite"/>
    </source>
</evidence>
<comment type="caution">
    <text evidence="2">The sequence shown here is derived from an EMBL/GenBank/DDBJ whole genome shotgun (WGS) entry which is preliminary data.</text>
</comment>
<dbReference type="GO" id="GO:0004190">
    <property type="term" value="F:aspartic-type endopeptidase activity"/>
    <property type="evidence" value="ECO:0007669"/>
    <property type="project" value="InterPro"/>
</dbReference>
<dbReference type="CDD" id="cd05483">
    <property type="entry name" value="retropepsin_like_bacteria"/>
    <property type="match status" value="1"/>
</dbReference>
<dbReference type="GO" id="GO:0006508">
    <property type="term" value="P:proteolysis"/>
    <property type="evidence" value="ECO:0007669"/>
    <property type="project" value="InterPro"/>
</dbReference>
<evidence type="ECO:0000313" key="3">
    <source>
        <dbReference type="Proteomes" id="UP000267077"/>
    </source>
</evidence>
<dbReference type="InterPro" id="IPR021109">
    <property type="entry name" value="Peptidase_aspartic_dom_sf"/>
</dbReference>
<reference evidence="2 3" key="1">
    <citation type="submission" date="2018-12" db="EMBL/GenBank/DDBJ databases">
        <title>Dyella dinghuensis sp. nov. DHOA06 and Dyella choica sp. nov. 4M-K27, isolated from forest soil.</title>
        <authorList>
            <person name="Qiu L.-H."/>
            <person name="Gao Z.-H."/>
        </authorList>
    </citation>
    <scope>NUCLEOTIDE SEQUENCE [LARGE SCALE GENOMIC DNA]</scope>
    <source>
        <strain evidence="2 3">DHOA06</strain>
    </source>
</reference>
<sequence length="421" mass="46541">MLGLGLFPSSTPADLTPSSSAAGTPQASRPNPMQRVETAMEKGDVLGLYRLYNTSPDAVTHVLAAMALERLNLHLDNATRDASQCEKVLFDSQPDVAYYCALFQSGDVRLSGQEKRADNMDLSIAQRYQGKIGAAILTTLADNATHRAQLPEFQVQRPDHTLVLPLTTDFDSTSVYLSAQANGKSMLLALDTGASWLVLDERAARKWNVRYIDHHPSYIQGYFAKKIQVQEGWLDSLELGGITMQNVPVYVIPHAPRIIGIDLLRRLGALRISKDELTIYAASDVKPPCNDALLASSQYNGNFLRLLTNIAINGNVQPAMLDTGSSTYLSGNAAVLSQYKSGISGHLMMRDISSQTQETRARLATETVVIGHQPIRMTFVVFEDDTLPWGYVLGNLVLQDMDFFFDFDNRHTCLLLHKRLH</sequence>
<dbReference type="InterPro" id="IPR001969">
    <property type="entry name" value="Aspartic_peptidase_AS"/>
</dbReference>
<keyword evidence="3" id="KW-1185">Reference proteome</keyword>